<reference evidence="14" key="4">
    <citation type="journal article" date="2015" name="G3 (Bethesda)">
        <title>Genome sequences of three phytopathogenic species of the Magnaporthaceae family of fungi.</title>
        <authorList>
            <person name="Okagaki L.H."/>
            <person name="Nunes C.C."/>
            <person name="Sailsbery J."/>
            <person name="Clay B."/>
            <person name="Brown D."/>
            <person name="John T."/>
            <person name="Oh Y."/>
            <person name="Young N."/>
            <person name="Fitzgerald M."/>
            <person name="Haas B.J."/>
            <person name="Zeng Q."/>
            <person name="Young S."/>
            <person name="Adiconis X."/>
            <person name="Fan L."/>
            <person name="Levin J.Z."/>
            <person name="Mitchell T.K."/>
            <person name="Okubara P.A."/>
            <person name="Farman M.L."/>
            <person name="Kohn L.M."/>
            <person name="Birren B."/>
            <person name="Ma L.-J."/>
            <person name="Dean R.A."/>
        </authorList>
    </citation>
    <scope>NUCLEOTIDE SEQUENCE</scope>
    <source>
        <strain evidence="14">R3-111a-1</strain>
    </source>
</reference>
<evidence type="ECO:0000256" key="5">
    <source>
        <dbReference type="ARBA" id="ARBA00022801"/>
    </source>
</evidence>
<evidence type="ECO:0000256" key="9">
    <source>
        <dbReference type="SAM" id="MobiDB-lite"/>
    </source>
</evidence>
<keyword evidence="8" id="KW-1015">Disulfide bond</keyword>
<dbReference type="InterPro" id="IPR018371">
    <property type="entry name" value="Chitin-binding_1_CS"/>
</dbReference>
<feature type="domain" description="Chitin-binding type-1" evidence="11">
    <location>
        <begin position="423"/>
        <end position="467"/>
    </location>
</feature>
<feature type="compositionally biased region" description="Low complexity" evidence="9">
    <location>
        <begin position="603"/>
        <end position="651"/>
    </location>
</feature>
<feature type="region of interest" description="Disordered" evidence="9">
    <location>
        <begin position="370"/>
        <end position="391"/>
    </location>
</feature>
<evidence type="ECO:0000256" key="1">
    <source>
        <dbReference type="ARBA" id="ARBA00001941"/>
    </source>
</evidence>
<dbReference type="Proteomes" id="UP000006039">
    <property type="component" value="Unassembled WGS sequence"/>
</dbReference>
<evidence type="ECO:0000313" key="14">
    <source>
        <dbReference type="EnsemblFungi" id="EJT73230"/>
    </source>
</evidence>
<dbReference type="CDD" id="cd00035">
    <property type="entry name" value="ChtBD1"/>
    <property type="match status" value="1"/>
</dbReference>
<dbReference type="InterPro" id="IPR036861">
    <property type="entry name" value="Endochitinase-like_sf"/>
</dbReference>
<dbReference type="PROSITE" id="PS00026">
    <property type="entry name" value="CHIT_BIND_I_1"/>
    <property type="match status" value="1"/>
</dbReference>
<gene>
    <name evidence="14" type="primary">20350535</name>
    <name evidence="13" type="ORF">GGTG_10077</name>
</gene>
<keyword evidence="3" id="KW-0479">Metal-binding</keyword>
<feature type="disulfide bond" evidence="8">
    <location>
        <begin position="426"/>
        <end position="441"/>
    </location>
</feature>
<dbReference type="EMBL" id="GL385399">
    <property type="protein sequence ID" value="EJT73230.1"/>
    <property type="molecule type" value="Genomic_DNA"/>
</dbReference>
<evidence type="ECO:0000313" key="13">
    <source>
        <dbReference type="EMBL" id="EJT73230.1"/>
    </source>
</evidence>
<proteinExistence type="predicted"/>
<evidence type="ECO:0000256" key="7">
    <source>
        <dbReference type="ARBA" id="ARBA00023285"/>
    </source>
</evidence>
<evidence type="ECO:0000259" key="11">
    <source>
        <dbReference type="PROSITE" id="PS50941"/>
    </source>
</evidence>
<dbReference type="CDD" id="cd10951">
    <property type="entry name" value="CE4_ClCDA_like"/>
    <property type="match status" value="1"/>
</dbReference>
<comment type="caution">
    <text evidence="8">Lacks conserved residue(s) required for the propagation of feature annotation.</text>
</comment>
<dbReference type="EnsemblFungi" id="EJT73230">
    <property type="protein sequence ID" value="EJT73230"/>
    <property type="gene ID" value="GGTG_10077"/>
</dbReference>
<dbReference type="GeneID" id="20350535"/>
<evidence type="ECO:0000256" key="8">
    <source>
        <dbReference type="PROSITE-ProRule" id="PRU00261"/>
    </source>
</evidence>
<dbReference type="SUPFAM" id="SSF88713">
    <property type="entry name" value="Glycoside hydrolase/deacetylase"/>
    <property type="match status" value="1"/>
</dbReference>
<dbReference type="OrthoDB" id="407355at2759"/>
<feature type="domain" description="NodB homology" evidence="12">
    <location>
        <begin position="151"/>
        <end position="346"/>
    </location>
</feature>
<evidence type="ECO:0008006" key="16">
    <source>
        <dbReference type="Google" id="ProtNLM"/>
    </source>
</evidence>
<feature type="disulfide bond" evidence="8">
    <location>
        <begin position="523"/>
        <end position="537"/>
    </location>
</feature>
<dbReference type="eggNOG" id="ENOG502QRIP">
    <property type="taxonomic scope" value="Eukaryota"/>
</dbReference>
<keyword evidence="6" id="KW-0119">Carbohydrate metabolism</keyword>
<feature type="domain" description="Chitin-binding type-1" evidence="11">
    <location>
        <begin position="506"/>
        <end position="550"/>
    </location>
</feature>
<evidence type="ECO:0000259" key="12">
    <source>
        <dbReference type="PROSITE" id="PS51677"/>
    </source>
</evidence>
<dbReference type="STRING" id="644352.J3P994"/>
<dbReference type="AlphaFoldDB" id="J3P994"/>
<dbReference type="PANTHER" id="PTHR46471">
    <property type="entry name" value="CHITIN DEACETYLASE"/>
    <property type="match status" value="1"/>
</dbReference>
<dbReference type="SMART" id="SM00270">
    <property type="entry name" value="ChtBD1"/>
    <property type="match status" value="3"/>
</dbReference>
<dbReference type="InterPro" id="IPR002509">
    <property type="entry name" value="NODB_dom"/>
</dbReference>
<dbReference type="GO" id="GO:0008061">
    <property type="term" value="F:chitin binding"/>
    <property type="evidence" value="ECO:0007669"/>
    <property type="project" value="UniProtKB-UniRule"/>
</dbReference>
<dbReference type="InterPro" id="IPR001002">
    <property type="entry name" value="Chitin-bd_1"/>
</dbReference>
<sequence length="709" mass="71426">MKWTALALSAFAGLAAAHGDQAMPHIVGDRQLASELRARGFTGHGGHGHGAHMHGVPLGRRSVSELRARQNVDGQCGPGLGKCAAGYCCSSAGWCGQGNDYCAAPDCQINYGPGCDALKVPKGSDTSGVARTKVGNVPYGGLGIYDCVNNGDIAITYDDGPYLYTNDLLNTLKKYNAFATFFITGNNLGKGQLNDPATPWPAILKRMAAEGHQIASHTWSHQNASQLNAAQMKEQMIYNEIAIANVLGYFPTYMRPPYSICEKLCQTTLSTLGYHVIYFDLDTEGYLKDSATQIQGSKDIWDAAVGPANPATTSFLHIEHDLQFQAVYNLTEYMLISLNKKGFKSVTVGECLGDDPKNWYRSLDKPVPAYPPPGVSTGAPGPTNAASSSANAATASTSASASATGSATSSATNPLGTLKASVDGNCGNGITCIGWADGSCCSQHGWCGGDDNYCGVGCQPAFGTCGGGGGGGSSAGSSATAATASNSASATSGAANPLGTLKASVEGDCGNGVSCLGWAGGSCCSQYGWCGAGDGYCGDGCQSAFGTCANSPAVSSSVPLTPDGGAASSTASSSSSSSSSSAASSVASSSSTVSAAASSSATTSSQAAGGGSSSSSSSSSSPSSTSVKPTSTAQTSTTSTTAKLSTTSTTAKVSPTPTSTAIKVSTNGNCGKAAGMTCNGSKYAPCCSSKNKCDWSCFTGCQKAYGWCF</sequence>
<dbReference type="SUPFAM" id="SSF57016">
    <property type="entry name" value="Plant lectins/antimicrobial peptides"/>
    <property type="match status" value="3"/>
</dbReference>
<feature type="disulfide bond" evidence="8">
    <location>
        <begin position="88"/>
        <end position="102"/>
    </location>
</feature>
<evidence type="ECO:0000256" key="2">
    <source>
        <dbReference type="ARBA" id="ARBA00022669"/>
    </source>
</evidence>
<feature type="domain" description="Chitin-binding type-1" evidence="11">
    <location>
        <begin position="73"/>
        <end position="117"/>
    </location>
</feature>
<feature type="compositionally biased region" description="Low complexity" evidence="9">
    <location>
        <begin position="378"/>
        <end position="391"/>
    </location>
</feature>
<dbReference type="CDD" id="cd11618">
    <property type="entry name" value="ChtBD1_1"/>
    <property type="match status" value="2"/>
</dbReference>
<dbReference type="Pfam" id="PF01522">
    <property type="entry name" value="Polysacc_deac_1"/>
    <property type="match status" value="1"/>
</dbReference>
<feature type="region of interest" description="Disordered" evidence="9">
    <location>
        <begin position="603"/>
        <end position="658"/>
    </location>
</feature>
<feature type="disulfide bond" evidence="8">
    <location>
        <begin position="83"/>
        <end position="95"/>
    </location>
</feature>
<reference evidence="13" key="3">
    <citation type="submission" date="2010-09" db="EMBL/GenBank/DDBJ databases">
        <title>Annotation of Gaeumannomyces graminis var. tritici R3-111a-1.</title>
        <authorList>
            <consortium name="The Broad Institute Genome Sequencing Platform"/>
            <person name="Ma L.-J."/>
            <person name="Dead R."/>
            <person name="Young S.K."/>
            <person name="Zeng Q."/>
            <person name="Gargeya S."/>
            <person name="Fitzgerald M."/>
            <person name="Haas B."/>
            <person name="Abouelleil A."/>
            <person name="Alvarado L."/>
            <person name="Arachchi H.M."/>
            <person name="Berlin A."/>
            <person name="Brown A."/>
            <person name="Chapman S.B."/>
            <person name="Chen Z."/>
            <person name="Dunbar C."/>
            <person name="Freedman E."/>
            <person name="Gearin G."/>
            <person name="Gellesch M."/>
            <person name="Goldberg J."/>
            <person name="Griggs A."/>
            <person name="Gujja S."/>
            <person name="Heiman D."/>
            <person name="Howarth C."/>
            <person name="Larson L."/>
            <person name="Lui A."/>
            <person name="MacDonald P.J.P."/>
            <person name="Mehta T."/>
            <person name="Montmayeur A."/>
            <person name="Murphy C."/>
            <person name="Neiman D."/>
            <person name="Pearson M."/>
            <person name="Priest M."/>
            <person name="Roberts A."/>
            <person name="Saif S."/>
            <person name="Shea T."/>
            <person name="Shenoy N."/>
            <person name="Sisk P."/>
            <person name="Stolte C."/>
            <person name="Sykes S."/>
            <person name="Yandava C."/>
            <person name="Wortman J."/>
            <person name="Nusbaum C."/>
            <person name="Birren B."/>
        </authorList>
    </citation>
    <scope>NUCLEOTIDE SEQUENCE</scope>
    <source>
        <strain evidence="13">R3-111a-1</strain>
    </source>
</reference>
<protein>
    <recommendedName>
        <fullName evidence="16">Chitin deacetylase</fullName>
    </recommendedName>
</protein>
<dbReference type="Gene3D" id="3.20.20.370">
    <property type="entry name" value="Glycoside hydrolase/deacetylase"/>
    <property type="match status" value="1"/>
</dbReference>
<feature type="disulfide bond" evidence="8">
    <location>
        <begin position="509"/>
        <end position="524"/>
    </location>
</feature>
<keyword evidence="2 8" id="KW-0147">Chitin-binding</keyword>
<name>J3P994_GAET3</name>
<dbReference type="PROSITE" id="PS51677">
    <property type="entry name" value="NODB"/>
    <property type="match status" value="1"/>
</dbReference>
<dbReference type="InterPro" id="IPR011330">
    <property type="entry name" value="Glyco_hydro/deAcase_b/a-brl"/>
</dbReference>
<evidence type="ECO:0000313" key="15">
    <source>
        <dbReference type="Proteomes" id="UP000006039"/>
    </source>
</evidence>
<dbReference type="HOGENOM" id="CLU_340650_0_0_1"/>
<feature type="signal peptide" evidence="10">
    <location>
        <begin position="1"/>
        <end position="17"/>
    </location>
</feature>
<keyword evidence="15" id="KW-1185">Reference proteome</keyword>
<feature type="compositionally biased region" description="Low complexity" evidence="9">
    <location>
        <begin position="566"/>
        <end position="579"/>
    </location>
</feature>
<keyword evidence="7" id="KW-0170">Cobalt</keyword>
<keyword evidence="5" id="KW-0378">Hydrolase</keyword>
<dbReference type="PROSITE" id="PS50941">
    <property type="entry name" value="CHIT_BIND_I_2"/>
    <property type="match status" value="3"/>
</dbReference>
<evidence type="ECO:0000256" key="10">
    <source>
        <dbReference type="SAM" id="SignalP"/>
    </source>
</evidence>
<evidence type="ECO:0000256" key="4">
    <source>
        <dbReference type="ARBA" id="ARBA00022729"/>
    </source>
</evidence>
<dbReference type="Gene3D" id="3.30.60.10">
    <property type="entry name" value="Endochitinase-like"/>
    <property type="match status" value="3"/>
</dbReference>
<reference evidence="15" key="1">
    <citation type="submission" date="2010-07" db="EMBL/GenBank/DDBJ databases">
        <title>The genome sequence of Gaeumannomyces graminis var. tritici strain R3-111a-1.</title>
        <authorList>
            <consortium name="The Broad Institute Genome Sequencing Platform"/>
            <person name="Ma L.-J."/>
            <person name="Dead R."/>
            <person name="Young S."/>
            <person name="Zeng Q."/>
            <person name="Koehrsen M."/>
            <person name="Alvarado L."/>
            <person name="Berlin A."/>
            <person name="Chapman S.B."/>
            <person name="Chen Z."/>
            <person name="Freedman E."/>
            <person name="Gellesch M."/>
            <person name="Goldberg J."/>
            <person name="Griggs A."/>
            <person name="Gujja S."/>
            <person name="Heilman E.R."/>
            <person name="Heiman D."/>
            <person name="Hepburn T."/>
            <person name="Howarth C."/>
            <person name="Jen D."/>
            <person name="Larson L."/>
            <person name="Mehta T."/>
            <person name="Neiman D."/>
            <person name="Pearson M."/>
            <person name="Roberts A."/>
            <person name="Saif S."/>
            <person name="Shea T."/>
            <person name="Shenoy N."/>
            <person name="Sisk P."/>
            <person name="Stolte C."/>
            <person name="Sykes S."/>
            <person name="Walk T."/>
            <person name="White J."/>
            <person name="Yandava C."/>
            <person name="Haas B."/>
            <person name="Nusbaum C."/>
            <person name="Birren B."/>
        </authorList>
    </citation>
    <scope>NUCLEOTIDE SEQUENCE [LARGE SCALE GENOMIC DNA]</scope>
    <source>
        <strain evidence="15">R3-111a-1</strain>
    </source>
</reference>
<dbReference type="PANTHER" id="PTHR46471:SF2">
    <property type="entry name" value="CHITIN DEACETYLASE-RELATED"/>
    <property type="match status" value="1"/>
</dbReference>
<dbReference type="GO" id="GO:0046872">
    <property type="term" value="F:metal ion binding"/>
    <property type="evidence" value="ECO:0007669"/>
    <property type="project" value="UniProtKB-KW"/>
</dbReference>
<dbReference type="RefSeq" id="XP_009226204.1">
    <property type="nucleotide sequence ID" value="XM_009227940.1"/>
</dbReference>
<dbReference type="GO" id="GO:0016810">
    <property type="term" value="F:hydrolase activity, acting on carbon-nitrogen (but not peptide) bonds"/>
    <property type="evidence" value="ECO:0007669"/>
    <property type="project" value="InterPro"/>
</dbReference>
<feature type="region of interest" description="Disordered" evidence="9">
    <location>
        <begin position="560"/>
        <end position="579"/>
    </location>
</feature>
<evidence type="ECO:0000256" key="6">
    <source>
        <dbReference type="ARBA" id="ARBA00023277"/>
    </source>
</evidence>
<reference evidence="13" key="2">
    <citation type="submission" date="2010-07" db="EMBL/GenBank/DDBJ databases">
        <authorList>
            <consortium name="The Broad Institute Genome Sequencing Platform"/>
            <consortium name="Broad Institute Genome Sequencing Center for Infectious Disease"/>
            <person name="Ma L.-J."/>
            <person name="Dead R."/>
            <person name="Young S."/>
            <person name="Zeng Q."/>
            <person name="Koehrsen M."/>
            <person name="Alvarado L."/>
            <person name="Berlin A."/>
            <person name="Chapman S.B."/>
            <person name="Chen Z."/>
            <person name="Freedman E."/>
            <person name="Gellesch M."/>
            <person name="Goldberg J."/>
            <person name="Griggs A."/>
            <person name="Gujja S."/>
            <person name="Heilman E.R."/>
            <person name="Heiman D."/>
            <person name="Hepburn T."/>
            <person name="Howarth C."/>
            <person name="Jen D."/>
            <person name="Larson L."/>
            <person name="Mehta T."/>
            <person name="Neiman D."/>
            <person name="Pearson M."/>
            <person name="Roberts A."/>
            <person name="Saif S."/>
            <person name="Shea T."/>
            <person name="Shenoy N."/>
            <person name="Sisk P."/>
            <person name="Stolte C."/>
            <person name="Sykes S."/>
            <person name="Walk T."/>
            <person name="White J."/>
            <person name="Yandava C."/>
            <person name="Haas B."/>
            <person name="Nusbaum C."/>
            <person name="Birren B."/>
        </authorList>
    </citation>
    <scope>NUCLEOTIDE SEQUENCE</scope>
    <source>
        <strain evidence="13">R3-111a-1</strain>
    </source>
</reference>
<accession>J3P994</accession>
<reference evidence="14" key="5">
    <citation type="submission" date="2018-04" db="UniProtKB">
        <authorList>
            <consortium name="EnsemblFungi"/>
        </authorList>
    </citation>
    <scope>IDENTIFICATION</scope>
    <source>
        <strain evidence="14">R3-111a-1</strain>
    </source>
</reference>
<comment type="cofactor">
    <cofactor evidence="1">
        <name>Co(2+)</name>
        <dbReference type="ChEBI" id="CHEBI:48828"/>
    </cofactor>
</comment>
<dbReference type="VEuPathDB" id="FungiDB:GGTG_10077"/>
<keyword evidence="4 10" id="KW-0732">Signal</keyword>
<organism evidence="13">
    <name type="scientific">Gaeumannomyces tritici (strain R3-111a-1)</name>
    <name type="common">Wheat and barley take-all root rot fungus</name>
    <name type="synonym">Gaeumannomyces graminis var. tritici</name>
    <dbReference type="NCBI Taxonomy" id="644352"/>
    <lineage>
        <taxon>Eukaryota</taxon>
        <taxon>Fungi</taxon>
        <taxon>Dikarya</taxon>
        <taxon>Ascomycota</taxon>
        <taxon>Pezizomycotina</taxon>
        <taxon>Sordariomycetes</taxon>
        <taxon>Sordariomycetidae</taxon>
        <taxon>Magnaporthales</taxon>
        <taxon>Magnaporthaceae</taxon>
        <taxon>Gaeumannomyces</taxon>
    </lineage>
</organism>
<feature type="chain" id="PRO_5015095094" description="Chitin deacetylase" evidence="10">
    <location>
        <begin position="18"/>
        <end position="709"/>
    </location>
</feature>
<dbReference type="GO" id="GO:0005975">
    <property type="term" value="P:carbohydrate metabolic process"/>
    <property type="evidence" value="ECO:0007669"/>
    <property type="project" value="InterPro"/>
</dbReference>
<feature type="disulfide bond" evidence="8">
    <location>
        <begin position="440"/>
        <end position="454"/>
    </location>
</feature>
<evidence type="ECO:0000256" key="3">
    <source>
        <dbReference type="ARBA" id="ARBA00022723"/>
    </source>
</evidence>